<evidence type="ECO:0000313" key="1">
    <source>
        <dbReference type="EMBL" id="SOZ56499.1"/>
    </source>
</evidence>
<reference evidence="1 2" key="1">
    <citation type="submission" date="2018-01" db="EMBL/GenBank/DDBJ databases">
        <authorList>
            <person name="Clerissi C."/>
        </authorList>
    </citation>
    <scope>NUCLEOTIDE SEQUENCE [LARGE SCALE GENOMIC DNA]</scope>
    <source>
        <strain evidence="1">Cupriavidus taiwanensis STM 8556</strain>
    </source>
</reference>
<name>A0A976G183_9BURK</name>
<organism evidence="1 2">
    <name type="scientific">Cupriavidus taiwanensis</name>
    <dbReference type="NCBI Taxonomy" id="164546"/>
    <lineage>
        <taxon>Bacteria</taxon>
        <taxon>Pseudomonadati</taxon>
        <taxon>Pseudomonadota</taxon>
        <taxon>Betaproteobacteria</taxon>
        <taxon>Burkholderiales</taxon>
        <taxon>Burkholderiaceae</taxon>
        <taxon>Cupriavidus</taxon>
    </lineage>
</organism>
<accession>A0A976G183</accession>
<protein>
    <submittedName>
        <fullName evidence="1">Uncharacterized protein</fullName>
    </submittedName>
</protein>
<dbReference type="AlphaFoldDB" id="A0A976G183"/>
<dbReference type="Proteomes" id="UP000256952">
    <property type="component" value="Chromosome CBM2613_a"/>
</dbReference>
<comment type="caution">
    <text evidence="1">The sequence shown here is derived from an EMBL/GenBank/DDBJ whole genome shotgun (WGS) entry which is preliminary data.</text>
</comment>
<gene>
    <name evidence="1" type="ORF">CBM2613_A220218</name>
</gene>
<evidence type="ECO:0000313" key="2">
    <source>
        <dbReference type="Proteomes" id="UP000256952"/>
    </source>
</evidence>
<sequence length="80" mass="9169">MRHRSSFTRMVHCPHGSYSATAFRAFEIAKVKSPRCGLFFCALARHHLDDRLDPTFRTSVPSVMQNRLRWRCIAGAIAYG</sequence>
<dbReference type="EMBL" id="OFTH01000015">
    <property type="protein sequence ID" value="SOZ56499.1"/>
    <property type="molecule type" value="Genomic_DNA"/>
</dbReference>
<proteinExistence type="predicted"/>